<dbReference type="InterPro" id="IPR011611">
    <property type="entry name" value="PfkB_dom"/>
</dbReference>
<dbReference type="InterPro" id="IPR002173">
    <property type="entry name" value="Carboh/pur_kinase_PfkB_CS"/>
</dbReference>
<evidence type="ECO:0000313" key="4">
    <source>
        <dbReference type="EMBL" id="RUL66321.1"/>
    </source>
</evidence>
<keyword evidence="5" id="KW-1185">Reference proteome</keyword>
<dbReference type="PANTHER" id="PTHR10584">
    <property type="entry name" value="SUGAR KINASE"/>
    <property type="match status" value="1"/>
</dbReference>
<organism evidence="4 5">
    <name type="scientific">Dyella dinghuensis</name>
    <dbReference type="NCBI Taxonomy" id="1920169"/>
    <lineage>
        <taxon>Bacteria</taxon>
        <taxon>Pseudomonadati</taxon>
        <taxon>Pseudomonadota</taxon>
        <taxon>Gammaproteobacteria</taxon>
        <taxon>Lysobacterales</taxon>
        <taxon>Rhodanobacteraceae</taxon>
        <taxon>Dyella</taxon>
    </lineage>
</organism>
<evidence type="ECO:0000313" key="5">
    <source>
        <dbReference type="Proteomes" id="UP000267077"/>
    </source>
</evidence>
<dbReference type="SUPFAM" id="SSF53613">
    <property type="entry name" value="Ribokinase-like"/>
    <property type="match status" value="1"/>
</dbReference>
<gene>
    <name evidence="4" type="ORF">EKH79_06505</name>
</gene>
<protein>
    <submittedName>
        <fullName evidence="4">Carbohydrate kinase family protein</fullName>
    </submittedName>
</protein>
<sequence>MKTTQQPVRILVVGEINVDFVFKGCRALPMPGKEVLADDFVMTPGSSSMICAMGLAKLGNHVAFHGRLGSDASGEYCLRALRDAGIDTSSLRPDASLRTGVTASLSTPNDRALVTFAGAMAELRADEVQDEWLRKATHLHISSYFLQKALRPGCRRLFERATALGLTTSLDPGFDPEQKWEGDVLETLQHVDVFLPNAQELEAITGRDDLGEALAAVQNGRTRTVVKRGSDGCTSLDDGLKVDVPAYPVDAIDSTGAGDSFDAGFLHAWLRKASWLDSMRWGSACGSLSTRGMGGTAAQATADQAMSMMAAKP</sequence>
<dbReference type="OrthoDB" id="9792663at2"/>
<dbReference type="PROSITE" id="PS00584">
    <property type="entry name" value="PFKB_KINASES_2"/>
    <property type="match status" value="1"/>
</dbReference>
<name>A0A3S0Q0C8_9GAMM</name>
<dbReference type="PANTHER" id="PTHR10584:SF167">
    <property type="entry name" value="PFKB DOMAIN PROTEIN"/>
    <property type="match status" value="1"/>
</dbReference>
<dbReference type="AlphaFoldDB" id="A0A3S0Q0C8"/>
<feature type="domain" description="Carbohydrate kinase PfkB" evidence="3">
    <location>
        <begin position="10"/>
        <end position="297"/>
    </location>
</feature>
<dbReference type="InterPro" id="IPR029056">
    <property type="entry name" value="Ribokinase-like"/>
</dbReference>
<reference evidence="4 5" key="1">
    <citation type="submission" date="2018-12" db="EMBL/GenBank/DDBJ databases">
        <title>Dyella dinghuensis sp. nov. DHOA06 and Dyella choica sp. nov. 4M-K27, isolated from forest soil.</title>
        <authorList>
            <person name="Qiu L.-H."/>
            <person name="Gao Z.-H."/>
        </authorList>
    </citation>
    <scope>NUCLEOTIDE SEQUENCE [LARGE SCALE GENOMIC DNA]</scope>
    <source>
        <strain evidence="4 5">DHOA06</strain>
    </source>
</reference>
<dbReference type="Pfam" id="PF00294">
    <property type="entry name" value="PfkB"/>
    <property type="match status" value="1"/>
</dbReference>
<evidence type="ECO:0000256" key="1">
    <source>
        <dbReference type="ARBA" id="ARBA00022679"/>
    </source>
</evidence>
<dbReference type="EMBL" id="RYZR01000003">
    <property type="protein sequence ID" value="RUL66321.1"/>
    <property type="molecule type" value="Genomic_DNA"/>
</dbReference>
<dbReference type="CDD" id="cd01166">
    <property type="entry name" value="KdgK"/>
    <property type="match status" value="1"/>
</dbReference>
<evidence type="ECO:0000259" key="3">
    <source>
        <dbReference type="Pfam" id="PF00294"/>
    </source>
</evidence>
<dbReference type="Gene3D" id="3.40.1190.20">
    <property type="match status" value="1"/>
</dbReference>
<proteinExistence type="predicted"/>
<dbReference type="GO" id="GO:0016301">
    <property type="term" value="F:kinase activity"/>
    <property type="evidence" value="ECO:0007669"/>
    <property type="project" value="UniProtKB-KW"/>
</dbReference>
<dbReference type="Proteomes" id="UP000267077">
    <property type="component" value="Unassembled WGS sequence"/>
</dbReference>
<accession>A0A3S0Q0C8</accession>
<keyword evidence="2 4" id="KW-0418">Kinase</keyword>
<keyword evidence="1" id="KW-0808">Transferase</keyword>
<comment type="caution">
    <text evidence="4">The sequence shown here is derived from an EMBL/GenBank/DDBJ whole genome shotgun (WGS) entry which is preliminary data.</text>
</comment>
<dbReference type="RefSeq" id="WP_126672947.1">
    <property type="nucleotide sequence ID" value="NZ_RYZR01000003.1"/>
</dbReference>
<evidence type="ECO:0000256" key="2">
    <source>
        <dbReference type="ARBA" id="ARBA00022777"/>
    </source>
</evidence>